<dbReference type="GO" id="GO:0006065">
    <property type="term" value="P:UDP-glucuronate biosynthetic process"/>
    <property type="evidence" value="ECO:0007669"/>
    <property type="project" value="UniProtKB-UniPathway"/>
</dbReference>
<dbReference type="Gene3D" id="1.20.5.170">
    <property type="match status" value="1"/>
</dbReference>
<dbReference type="EMBL" id="LAPV01000072">
    <property type="protein sequence ID" value="KKC33955.1"/>
    <property type="molecule type" value="Genomic_DNA"/>
</dbReference>
<evidence type="ECO:0000256" key="5">
    <source>
        <dbReference type="ARBA" id="ARBA00023027"/>
    </source>
</evidence>
<feature type="binding site" evidence="10">
    <location>
        <position position="141"/>
    </location>
    <ligand>
        <name>NAD(+)</name>
        <dbReference type="ChEBI" id="CHEBI:57540"/>
    </ligand>
</feature>
<feature type="binding site" evidence="10">
    <location>
        <position position="52"/>
    </location>
    <ligand>
        <name>NAD(+)</name>
        <dbReference type="ChEBI" id="CHEBI:57540"/>
    </ligand>
</feature>
<comment type="pathway">
    <text evidence="1">Nucleotide-sugar biosynthesis; UDP-alpha-D-glucuronate biosynthesis; UDP-alpha-D-glucuronate from UDP-alpha-D-glucose: step 1/1.</text>
</comment>
<dbReference type="InterPro" id="IPR036291">
    <property type="entry name" value="NAD(P)-bd_dom_sf"/>
</dbReference>
<accession>A0A0F5PZC1</accession>
<keyword evidence="14" id="KW-1185">Reference proteome</keyword>
<dbReference type="GO" id="GO:0000271">
    <property type="term" value="P:polysaccharide biosynthetic process"/>
    <property type="evidence" value="ECO:0007669"/>
    <property type="project" value="InterPro"/>
</dbReference>
<dbReference type="EC" id="1.1.1.22" evidence="3 7"/>
<dbReference type="Pfam" id="PF00984">
    <property type="entry name" value="UDPG_MGDP_dh"/>
    <property type="match status" value="1"/>
</dbReference>
<keyword evidence="4 7" id="KW-0560">Oxidoreductase</keyword>
<feature type="binding site" evidence="10">
    <location>
        <position position="47"/>
    </location>
    <ligand>
        <name>NAD(+)</name>
        <dbReference type="ChEBI" id="CHEBI:57540"/>
    </ligand>
</feature>
<dbReference type="PIRSF" id="PIRSF000124">
    <property type="entry name" value="UDPglc_GDPman_dh"/>
    <property type="match status" value="1"/>
</dbReference>
<evidence type="ECO:0000256" key="9">
    <source>
        <dbReference type="PIRSR" id="PIRSR500134-2"/>
    </source>
</evidence>
<dbReference type="InterPro" id="IPR014027">
    <property type="entry name" value="UDP-Glc/GDP-Man_DH_C"/>
</dbReference>
<dbReference type="PANTHER" id="PTHR43750:SF1">
    <property type="entry name" value="GDP-MANNOSE 6-DEHYDROGENASE"/>
    <property type="match status" value="1"/>
</dbReference>
<evidence type="ECO:0000313" key="15">
    <source>
        <dbReference type="Proteomes" id="UP000182258"/>
    </source>
</evidence>
<dbReference type="PATRIC" id="fig|728005.3.peg.3569"/>
<dbReference type="NCBIfam" id="TIGR03026">
    <property type="entry name" value="NDP-sugDHase"/>
    <property type="match status" value="1"/>
</dbReference>
<feature type="domain" description="UDP-glucose/GDP-mannose dehydrogenase C-terminal" evidence="11">
    <location>
        <begin position="336"/>
        <end position="437"/>
    </location>
</feature>
<feature type="active site" description="Nucleophile" evidence="8">
    <location>
        <position position="287"/>
    </location>
</feature>
<dbReference type="InterPro" id="IPR001732">
    <property type="entry name" value="UDP-Glc/GDP-Man_DH_N"/>
</dbReference>
<evidence type="ECO:0000256" key="1">
    <source>
        <dbReference type="ARBA" id="ARBA00004701"/>
    </source>
</evidence>
<dbReference type="Proteomes" id="UP000033519">
    <property type="component" value="Unassembled WGS sequence"/>
</dbReference>
<feature type="binding site" evidence="10">
    <location>
        <position position="290"/>
    </location>
    <ligand>
        <name>NAD(+)</name>
        <dbReference type="ChEBI" id="CHEBI:57540"/>
    </ligand>
</feature>
<dbReference type="STRING" id="728005.SAMN04488059_12621"/>
<dbReference type="SUPFAM" id="SSF48179">
    <property type="entry name" value="6-phosphogluconate dehydrogenase C-terminal domain-like"/>
    <property type="match status" value="1"/>
</dbReference>
<reference evidence="12 14" key="1">
    <citation type="submission" date="2015-03" db="EMBL/GenBank/DDBJ databases">
        <authorList>
            <person name="Lepp D."/>
            <person name="Hassan Y.I."/>
            <person name="Li X.-Z."/>
            <person name="Zhou T."/>
        </authorList>
    </citation>
    <scope>NUCLEOTIDE SEQUENCE [LARGE SCALE GENOMIC DNA]</scope>
    <source>
        <strain evidence="12 14">Cr7-05</strain>
    </source>
</reference>
<dbReference type="SUPFAM" id="SSF52413">
    <property type="entry name" value="UDP-glucose/GDP-mannose dehydrogenase C-terminal domain"/>
    <property type="match status" value="1"/>
</dbReference>
<evidence type="ECO:0000256" key="4">
    <source>
        <dbReference type="ARBA" id="ARBA00023002"/>
    </source>
</evidence>
<dbReference type="InterPro" id="IPR017476">
    <property type="entry name" value="UDP-Glc/GDP-Man"/>
</dbReference>
<evidence type="ECO:0000313" key="12">
    <source>
        <dbReference type="EMBL" id="KKC33955.1"/>
    </source>
</evidence>
<dbReference type="UniPathway" id="UPA00038">
    <property type="reaction ID" value="UER00491"/>
</dbReference>
<dbReference type="InterPro" id="IPR036220">
    <property type="entry name" value="UDP-Glc/GDP-Man_DH_C_sf"/>
</dbReference>
<dbReference type="SMART" id="SM00984">
    <property type="entry name" value="UDPG_MGDP_dh_C"/>
    <property type="match status" value="1"/>
</dbReference>
<evidence type="ECO:0000256" key="7">
    <source>
        <dbReference type="PIRNR" id="PIRNR000124"/>
    </source>
</evidence>
<feature type="binding site" evidence="9">
    <location>
        <position position="229"/>
    </location>
    <ligand>
        <name>substrate</name>
    </ligand>
</feature>
<dbReference type="InterPro" id="IPR008927">
    <property type="entry name" value="6-PGluconate_DH-like_C_sf"/>
</dbReference>
<dbReference type="Pfam" id="PF03720">
    <property type="entry name" value="UDPG_MGDP_dh_C"/>
    <property type="match status" value="1"/>
</dbReference>
<feature type="binding site" evidence="9">
    <location>
        <position position="343"/>
    </location>
    <ligand>
        <name>substrate</name>
    </ligand>
</feature>
<proteinExistence type="inferred from homology"/>
<evidence type="ECO:0000259" key="11">
    <source>
        <dbReference type="SMART" id="SM00984"/>
    </source>
</evidence>
<dbReference type="InterPro" id="IPR014026">
    <property type="entry name" value="UDP-Glc/GDP-Man_DH_dimer"/>
</dbReference>
<evidence type="ECO:0000256" key="8">
    <source>
        <dbReference type="PIRSR" id="PIRSR500134-1"/>
    </source>
</evidence>
<dbReference type="GO" id="GO:0051287">
    <property type="term" value="F:NAD binding"/>
    <property type="evidence" value="ECO:0007669"/>
    <property type="project" value="InterPro"/>
</dbReference>
<dbReference type="RefSeq" id="WP_046170034.1">
    <property type="nucleotide sequence ID" value="NZ_LAPV01000072.1"/>
</dbReference>
<dbReference type="Gene3D" id="3.40.50.720">
    <property type="entry name" value="NAD(P)-binding Rossmann-like Domain"/>
    <property type="match status" value="2"/>
</dbReference>
<dbReference type="GO" id="GO:0003979">
    <property type="term" value="F:UDP-glucose 6-dehydrogenase activity"/>
    <property type="evidence" value="ECO:0007669"/>
    <property type="project" value="UniProtKB-EC"/>
</dbReference>
<dbReference type="PIRSF" id="PIRSF500134">
    <property type="entry name" value="UDPglc_DH_bac"/>
    <property type="match status" value="1"/>
</dbReference>
<reference evidence="13 15" key="2">
    <citation type="submission" date="2016-10" db="EMBL/GenBank/DDBJ databases">
        <authorList>
            <person name="de Groot N.N."/>
        </authorList>
    </citation>
    <scope>NUCLEOTIDE SEQUENCE [LARGE SCALE GENOMIC DNA]</scope>
    <source>
        <strain evidence="13 15">CGMCC 1.10210</strain>
    </source>
</reference>
<evidence type="ECO:0000313" key="14">
    <source>
        <dbReference type="Proteomes" id="UP000033519"/>
    </source>
</evidence>
<comment type="catalytic activity">
    <reaction evidence="6 7">
        <text>UDP-alpha-D-glucose + 2 NAD(+) + H2O = UDP-alpha-D-glucuronate + 2 NADH + 3 H(+)</text>
        <dbReference type="Rhea" id="RHEA:23596"/>
        <dbReference type="ChEBI" id="CHEBI:15377"/>
        <dbReference type="ChEBI" id="CHEBI:15378"/>
        <dbReference type="ChEBI" id="CHEBI:57540"/>
        <dbReference type="ChEBI" id="CHEBI:57945"/>
        <dbReference type="ChEBI" id="CHEBI:58052"/>
        <dbReference type="ChEBI" id="CHEBI:58885"/>
        <dbReference type="EC" id="1.1.1.22"/>
    </reaction>
</comment>
<dbReference type="Proteomes" id="UP000182258">
    <property type="component" value="Unassembled WGS sequence"/>
</dbReference>
<name>A0A0F5PZC1_9HYPH</name>
<dbReference type="AlphaFoldDB" id="A0A0F5PZC1"/>
<sequence length="451" mass="48156">MNDQSAILMSQSTEVTLSRVSVIGAGYVGCVSAACLANDGLRVIAADIDPFKVERINAGLSPMYEPGLDDLTEKGFAAGRLSATTSISEAVANTDISLICVGTPSRDNGSLDTRYVEEAAQQIGASLRHKTGFHVVVMRSTILPGTMENIVLPALENFSGKTAGVDFGLAYYPEFLREGTAIEDYNAPGAIVLGQYADDTRSIEILKSLCAGFSVVPHVIPMRSAEIVKYANNCWHAVKTSFANEMGNLCKAAGIDSHVVLDVVCADTRLNLSRAYMRPGFAYGGSCLPKDLRALSHLGRSVNVPTPMLDATREANDIQLQRAVSLVRKTGNRKVGIIGLTFKANTDDLRESPMLALVENLIGCGYSVTIYDPNVASEENGGRNYLSHIAPLLRESPSDVISSAETLVIGSKYDGLSAAIASATNSLDVIDLVRVGLPPLSDNIRYEGLCW</sequence>
<dbReference type="PANTHER" id="PTHR43750">
    <property type="entry name" value="UDP-GLUCOSE 6-DEHYDROGENASE TUAD"/>
    <property type="match status" value="1"/>
</dbReference>
<comment type="similarity">
    <text evidence="2 7">Belongs to the UDP-glucose/GDP-mannose dehydrogenase family.</text>
</comment>
<feature type="binding site" evidence="9">
    <location>
        <position position="284"/>
    </location>
    <ligand>
        <name>substrate</name>
    </ligand>
</feature>
<keyword evidence="5 7" id="KW-0520">NAD</keyword>
<feature type="binding site" evidence="9">
    <location>
        <begin position="175"/>
        <end position="178"/>
    </location>
    <ligand>
        <name>substrate</name>
    </ligand>
</feature>
<gene>
    <name evidence="13" type="ORF">SAMN04488059_12621</name>
    <name evidence="12" type="ORF">WH91_05715</name>
</gene>
<evidence type="ECO:0000256" key="3">
    <source>
        <dbReference type="ARBA" id="ARBA00012954"/>
    </source>
</evidence>
<evidence type="ECO:0000313" key="13">
    <source>
        <dbReference type="EMBL" id="SFD18095.1"/>
    </source>
</evidence>
<feature type="binding site" evidence="10">
    <location>
        <position position="178"/>
    </location>
    <ligand>
        <name>NAD(+)</name>
        <dbReference type="ChEBI" id="CHEBI:57540"/>
    </ligand>
</feature>
<organism evidence="13 15">
    <name type="scientific">Devosia psychrophila</name>
    <dbReference type="NCBI Taxonomy" id="728005"/>
    <lineage>
        <taxon>Bacteria</taxon>
        <taxon>Pseudomonadati</taxon>
        <taxon>Pseudomonadota</taxon>
        <taxon>Alphaproteobacteria</taxon>
        <taxon>Hyphomicrobiales</taxon>
        <taxon>Devosiaceae</taxon>
        <taxon>Devosia</taxon>
    </lineage>
</organism>
<dbReference type="Pfam" id="PF03721">
    <property type="entry name" value="UDPG_MGDP_dh_N"/>
    <property type="match status" value="1"/>
</dbReference>
<dbReference type="OrthoDB" id="9803238at2"/>
<evidence type="ECO:0000256" key="10">
    <source>
        <dbReference type="PIRSR" id="PIRSR500134-3"/>
    </source>
</evidence>
<evidence type="ECO:0000256" key="2">
    <source>
        <dbReference type="ARBA" id="ARBA00006601"/>
    </source>
</evidence>
<dbReference type="EMBL" id="FOMB01000026">
    <property type="protein sequence ID" value="SFD18095.1"/>
    <property type="molecule type" value="Genomic_DNA"/>
</dbReference>
<feature type="binding site" evidence="9">
    <location>
        <begin position="276"/>
        <end position="280"/>
    </location>
    <ligand>
        <name>substrate</name>
    </ligand>
</feature>
<feature type="binding site" evidence="10">
    <location>
        <position position="350"/>
    </location>
    <ligand>
        <name>NAD(+)</name>
        <dbReference type="ChEBI" id="CHEBI:57540"/>
    </ligand>
</feature>
<dbReference type="InterPro" id="IPR028357">
    <property type="entry name" value="UDPglc_DH_bac"/>
</dbReference>
<evidence type="ECO:0000256" key="6">
    <source>
        <dbReference type="ARBA" id="ARBA00047473"/>
    </source>
</evidence>
<feature type="binding site" evidence="10">
    <location>
        <position position="103"/>
    </location>
    <ligand>
        <name>NAD(+)</name>
        <dbReference type="ChEBI" id="CHEBI:57540"/>
    </ligand>
</feature>
<dbReference type="SUPFAM" id="SSF51735">
    <property type="entry name" value="NAD(P)-binding Rossmann-fold domains"/>
    <property type="match status" value="1"/>
</dbReference>
<protein>
    <recommendedName>
        <fullName evidence="3 7">UDP-glucose 6-dehydrogenase</fullName>
        <ecNumber evidence="3 7">1.1.1.22</ecNumber>
    </recommendedName>
</protein>